<dbReference type="EMBL" id="JACIJG010000003">
    <property type="protein sequence ID" value="MBB5701225.1"/>
    <property type="molecule type" value="Genomic_DNA"/>
</dbReference>
<protein>
    <submittedName>
        <fullName evidence="2">Uncharacterized protein</fullName>
    </submittedName>
</protein>
<keyword evidence="1" id="KW-0472">Membrane</keyword>
<dbReference type="RefSeq" id="WP_183649055.1">
    <property type="nucleotide sequence ID" value="NZ_JACIJG010000003.1"/>
</dbReference>
<keyword evidence="3" id="KW-1185">Reference proteome</keyword>
<keyword evidence="1" id="KW-0812">Transmembrane</keyword>
<reference evidence="2 3" key="1">
    <citation type="submission" date="2020-08" db="EMBL/GenBank/DDBJ databases">
        <title>Genomic Encyclopedia of Type Strains, Phase IV (KMG-IV): sequencing the most valuable type-strain genomes for metagenomic binning, comparative biology and taxonomic classification.</title>
        <authorList>
            <person name="Goeker M."/>
        </authorList>
    </citation>
    <scope>NUCLEOTIDE SEQUENCE [LARGE SCALE GENOMIC DNA]</scope>
    <source>
        <strain evidence="2 3">DSM 26944</strain>
    </source>
</reference>
<dbReference type="Proteomes" id="UP000555546">
    <property type="component" value="Unassembled WGS sequence"/>
</dbReference>
<comment type="caution">
    <text evidence="2">The sequence shown here is derived from an EMBL/GenBank/DDBJ whole genome shotgun (WGS) entry which is preliminary data.</text>
</comment>
<evidence type="ECO:0000313" key="2">
    <source>
        <dbReference type="EMBL" id="MBB5701225.1"/>
    </source>
</evidence>
<dbReference type="AlphaFoldDB" id="A0A7W9AV92"/>
<name>A0A7W9AV92_9HYPH</name>
<sequence length="62" mass="7021">MKRLERTIGRWLGHVRKSLNPRFDLLKTGKPPRASDTILGMTLAMLAVVLFAWLLSRLFGLG</sequence>
<gene>
    <name evidence="2" type="ORF">FHS76_001074</name>
</gene>
<feature type="transmembrane region" description="Helical" evidence="1">
    <location>
        <begin position="37"/>
        <end position="56"/>
    </location>
</feature>
<organism evidence="2 3">
    <name type="scientific">Brucella daejeonensis</name>
    <dbReference type="NCBI Taxonomy" id="659015"/>
    <lineage>
        <taxon>Bacteria</taxon>
        <taxon>Pseudomonadati</taxon>
        <taxon>Pseudomonadota</taxon>
        <taxon>Alphaproteobacteria</taxon>
        <taxon>Hyphomicrobiales</taxon>
        <taxon>Brucellaceae</taxon>
        <taxon>Brucella/Ochrobactrum group</taxon>
        <taxon>Brucella</taxon>
    </lineage>
</organism>
<keyword evidence="1" id="KW-1133">Transmembrane helix</keyword>
<proteinExistence type="predicted"/>
<evidence type="ECO:0000313" key="3">
    <source>
        <dbReference type="Proteomes" id="UP000555546"/>
    </source>
</evidence>
<evidence type="ECO:0000256" key="1">
    <source>
        <dbReference type="SAM" id="Phobius"/>
    </source>
</evidence>
<accession>A0A7W9AV92</accession>